<keyword evidence="2" id="KW-0378">Hydrolase</keyword>
<protein>
    <submittedName>
        <fullName evidence="4">Uncharacterized protein</fullName>
    </submittedName>
</protein>
<dbReference type="Gene3D" id="3.10.450.30">
    <property type="entry name" value="Microbial ribonucleases"/>
    <property type="match status" value="1"/>
</dbReference>
<dbReference type="GO" id="GO:0016787">
    <property type="term" value="F:hydrolase activity"/>
    <property type="evidence" value="ECO:0007669"/>
    <property type="project" value="UniProtKB-KW"/>
</dbReference>
<dbReference type="AlphaFoldDB" id="A0A2B7YL16"/>
<evidence type="ECO:0000313" key="5">
    <source>
        <dbReference type="Proteomes" id="UP000224634"/>
    </source>
</evidence>
<evidence type="ECO:0000256" key="1">
    <source>
        <dbReference type="ARBA" id="ARBA00022722"/>
    </source>
</evidence>
<proteinExistence type="predicted"/>
<comment type="caution">
    <text evidence="4">The sequence shown here is derived from an EMBL/GenBank/DDBJ whole genome shotgun (WGS) entry which is preliminary data.</text>
</comment>
<accession>A0A2B7YL16</accession>
<dbReference type="GO" id="GO:0004521">
    <property type="term" value="F:RNA endonuclease activity"/>
    <property type="evidence" value="ECO:0007669"/>
    <property type="project" value="InterPro"/>
</dbReference>
<evidence type="ECO:0000256" key="2">
    <source>
        <dbReference type="ARBA" id="ARBA00022801"/>
    </source>
</evidence>
<dbReference type="InterPro" id="IPR016191">
    <property type="entry name" value="Ribonuclease/ribotoxin"/>
</dbReference>
<dbReference type="SUPFAM" id="SSF53933">
    <property type="entry name" value="Microbial ribonucleases"/>
    <property type="match status" value="1"/>
</dbReference>
<keyword evidence="3" id="KW-0732">Signal</keyword>
<dbReference type="InterPro" id="IPR000026">
    <property type="entry name" value="N1-like"/>
</dbReference>
<sequence length="161" mass="17779">MLRLHVLLLSFLLAASALAAPTNLESELQSDVNVLFARDKDDQCRESTDKDKKNNKGALVVTISRDKALASAKRAGLKAGKSGYPQRFGNLGGLQFAKPCNKKGHDVYEYPIVKDQKSDYPKEQKGANPGRFRVYYDQYLNFCGIGIKANKDNSGNPHLCT</sequence>
<keyword evidence="5" id="KW-1185">Reference proteome</keyword>
<keyword evidence="1" id="KW-0540">Nuclease</keyword>
<dbReference type="Proteomes" id="UP000224634">
    <property type="component" value="Unassembled WGS sequence"/>
</dbReference>
<dbReference type="Pfam" id="PF00545">
    <property type="entry name" value="Ribonuclease"/>
    <property type="match status" value="1"/>
</dbReference>
<name>A0A2B7YL16_POLH7</name>
<feature type="signal peptide" evidence="3">
    <location>
        <begin position="1"/>
        <end position="19"/>
    </location>
</feature>
<feature type="chain" id="PRO_5013151899" evidence="3">
    <location>
        <begin position="20"/>
        <end position="161"/>
    </location>
</feature>
<evidence type="ECO:0000313" key="4">
    <source>
        <dbReference type="EMBL" id="PGH21297.1"/>
    </source>
</evidence>
<dbReference type="GO" id="GO:0003723">
    <property type="term" value="F:RNA binding"/>
    <property type="evidence" value="ECO:0007669"/>
    <property type="project" value="InterPro"/>
</dbReference>
<evidence type="ECO:0000256" key="3">
    <source>
        <dbReference type="SAM" id="SignalP"/>
    </source>
</evidence>
<organism evidence="4 5">
    <name type="scientific">Polytolypa hystricis (strain UAMH7299)</name>
    <dbReference type="NCBI Taxonomy" id="1447883"/>
    <lineage>
        <taxon>Eukaryota</taxon>
        <taxon>Fungi</taxon>
        <taxon>Dikarya</taxon>
        <taxon>Ascomycota</taxon>
        <taxon>Pezizomycotina</taxon>
        <taxon>Eurotiomycetes</taxon>
        <taxon>Eurotiomycetidae</taxon>
        <taxon>Onygenales</taxon>
        <taxon>Onygenales incertae sedis</taxon>
        <taxon>Polytolypa</taxon>
    </lineage>
</organism>
<gene>
    <name evidence="4" type="ORF">AJ80_03347</name>
</gene>
<dbReference type="OrthoDB" id="4224768at2759"/>
<reference evidence="4 5" key="1">
    <citation type="submission" date="2017-10" db="EMBL/GenBank/DDBJ databases">
        <title>Comparative genomics in systemic dimorphic fungi from Ajellomycetaceae.</title>
        <authorList>
            <person name="Munoz J.F."/>
            <person name="Mcewen J.G."/>
            <person name="Clay O.K."/>
            <person name="Cuomo C.A."/>
        </authorList>
    </citation>
    <scope>NUCLEOTIDE SEQUENCE [LARGE SCALE GENOMIC DNA]</scope>
    <source>
        <strain evidence="4 5">UAMH7299</strain>
    </source>
</reference>
<dbReference type="EMBL" id="PDNA01000037">
    <property type="protein sequence ID" value="PGH21297.1"/>
    <property type="molecule type" value="Genomic_DNA"/>
</dbReference>